<dbReference type="BioCyc" id="EBAC796937-HMP:GMGH-1433-MONOMER"/>
<evidence type="ECO:0000256" key="1">
    <source>
        <dbReference type="SAM" id="Coils"/>
    </source>
</evidence>
<feature type="coiled-coil region" evidence="1">
    <location>
        <begin position="9"/>
        <end position="92"/>
    </location>
</feature>
<evidence type="ECO:0000313" key="2">
    <source>
        <dbReference type="EMBL" id="EHL16172.1"/>
    </source>
</evidence>
<protein>
    <submittedName>
        <fullName evidence="2">Uncharacterized protein</fullName>
    </submittedName>
</protein>
<evidence type="ECO:0000313" key="4">
    <source>
        <dbReference type="Proteomes" id="UP000003379"/>
    </source>
</evidence>
<dbReference type="HOGENOM" id="CLU_179197_0_0_9"/>
<accession>G9XFH4</accession>
<dbReference type="EMBL" id="AFZE01000005">
    <property type="protein sequence ID" value="EHL16172.1"/>
    <property type="molecule type" value="Genomic_DNA"/>
</dbReference>
<reference evidence="2 5" key="1">
    <citation type="submission" date="2011-08" db="EMBL/GenBank/DDBJ databases">
        <title>The Genome Sequence of Eubacteriaceae bacterium ACC19a.</title>
        <authorList>
            <consortium name="The Broad Institute Genome Sequencing Platform"/>
            <person name="Earl A."/>
            <person name="Ward D."/>
            <person name="Feldgarden M."/>
            <person name="Gevers D."/>
            <person name="Sizova M."/>
            <person name="Hazen A."/>
            <person name="Epstein S."/>
            <person name="Young S.K."/>
            <person name="Zeng Q."/>
            <person name="Gargeya S."/>
            <person name="Fitzgerald M."/>
            <person name="Haas B."/>
            <person name="Abouelleil A."/>
            <person name="Alvarado L."/>
            <person name="Arachchi H.M."/>
            <person name="Berlin A."/>
            <person name="Brown A."/>
            <person name="Chapman S.B."/>
            <person name="Chen Z."/>
            <person name="Dunbar C."/>
            <person name="Freedman E."/>
            <person name="Gearin G."/>
            <person name="Gellesch M."/>
            <person name="Goldberg J."/>
            <person name="Griggs A."/>
            <person name="Gujja S."/>
            <person name="Heiman D."/>
            <person name="Howarth C."/>
            <person name="Larson L."/>
            <person name="Lui A."/>
            <person name="MacDonald P.J.P."/>
            <person name="Montmayeur A."/>
            <person name="Murphy C."/>
            <person name="Neiman D."/>
            <person name="Pearson M."/>
            <person name="Priest M."/>
            <person name="Roberts A."/>
            <person name="Saif S."/>
            <person name="Shea T."/>
            <person name="Shenoy N."/>
            <person name="Sisk P."/>
            <person name="Stolte C."/>
            <person name="Sykes S."/>
            <person name="Wortman J."/>
            <person name="Nusbaum C."/>
            <person name="Birren B."/>
        </authorList>
    </citation>
    <scope>NUCLEOTIDE SEQUENCE [LARGE SCALE GENOMIC DNA]</scope>
    <source>
        <strain evidence="2 5">ACC19a</strain>
    </source>
</reference>
<dbReference type="STRING" id="796937.HMPREF9630_01039"/>
<keyword evidence="1" id="KW-0175">Coiled coil</keyword>
<dbReference type="Gene3D" id="1.20.5.2950">
    <property type="match status" value="1"/>
</dbReference>
<comment type="caution">
    <text evidence="2">The sequence shown here is derived from an EMBL/GenBank/DDBJ whole genome shotgun (WGS) entry which is preliminary data.</text>
</comment>
<name>G9WZ27_9FIRM</name>
<dbReference type="EMBL" id="AFZG01000074">
    <property type="protein sequence ID" value="EHL16699.1"/>
    <property type="molecule type" value="Genomic_DNA"/>
</dbReference>
<dbReference type="Proteomes" id="UP000006437">
    <property type="component" value="Unassembled WGS sequence"/>
</dbReference>
<proteinExistence type="predicted"/>
<evidence type="ECO:0000313" key="5">
    <source>
        <dbReference type="Proteomes" id="UP000006437"/>
    </source>
</evidence>
<reference evidence="3 4" key="2">
    <citation type="submission" date="2011-08" db="EMBL/GenBank/DDBJ databases">
        <title>The Genome Sequence of Eubacteriaceae bacterium CM5.</title>
        <authorList>
            <consortium name="The Broad Institute Genome Sequencing Platform"/>
            <person name="Earl A."/>
            <person name="Ward D."/>
            <person name="Feldgarden M."/>
            <person name="Gevers D."/>
            <person name="Sizova M."/>
            <person name="Hazen A."/>
            <person name="Epstein S."/>
            <person name="Young S.K."/>
            <person name="Zeng Q."/>
            <person name="Gargeya S."/>
            <person name="Fitzgerald M."/>
            <person name="Haas B."/>
            <person name="Abouelleil A."/>
            <person name="Alvarado L."/>
            <person name="Arachchi H.M."/>
            <person name="Berlin A."/>
            <person name="Brown A."/>
            <person name="Chapman S.B."/>
            <person name="Chen Z."/>
            <person name="Dunbar C."/>
            <person name="Freedman E."/>
            <person name="Gearin G."/>
            <person name="Gellesch M."/>
            <person name="Goldberg J."/>
            <person name="Griggs A."/>
            <person name="Gujja S."/>
            <person name="Heiman D."/>
            <person name="Howarth C."/>
            <person name="Larson L."/>
            <person name="Lui A."/>
            <person name="MacDonald P.J.P."/>
            <person name="Montmayeur A."/>
            <person name="Murphy C."/>
            <person name="Neiman D."/>
            <person name="Pearson M."/>
            <person name="Priest M."/>
            <person name="Roberts A."/>
            <person name="Saif S."/>
            <person name="Shea T."/>
            <person name="Shenoy N."/>
            <person name="Sisk P."/>
            <person name="Stolte C."/>
            <person name="Sykes S."/>
            <person name="Wortman J."/>
            <person name="Nusbaum C."/>
            <person name="Birren B."/>
        </authorList>
    </citation>
    <scope>NUCLEOTIDE SEQUENCE [LARGE SCALE GENOMIC DNA]</scope>
    <source>
        <strain evidence="3 4">CM5</strain>
    </source>
</reference>
<sequence>MENAIIKAVTQAEDECSKLQEDALVEKERIIHEAKEKTKSMEADFENFKKDKRRQLNDDSKLKNDEEMKKAVEDAKKEIEELRNIVKEKEQGAISLVISCVA</sequence>
<dbReference type="Proteomes" id="UP000003379">
    <property type="component" value="Unassembled WGS sequence"/>
</dbReference>
<evidence type="ECO:0000313" key="3">
    <source>
        <dbReference type="EMBL" id="EHL16699.1"/>
    </source>
</evidence>
<accession>G9WZ27</accession>
<dbReference type="RefSeq" id="WP_009525658.1">
    <property type="nucleotide sequence ID" value="NZ_JBQMYE010000161.1"/>
</dbReference>
<dbReference type="AlphaFoldDB" id="G9WZ27"/>
<gene>
    <name evidence="3" type="ORF">HMPREF9628_00631</name>
    <name evidence="2" type="ORF">HMPREF9629_01428</name>
</gene>
<organism evidence="2 5">
    <name type="scientific">Peptoanaerobacter stomatis</name>
    <dbReference type="NCBI Taxonomy" id="796937"/>
    <lineage>
        <taxon>Bacteria</taxon>
        <taxon>Bacillati</taxon>
        <taxon>Bacillota</taxon>
        <taxon>Clostridia</taxon>
        <taxon>Peptostreptococcales</taxon>
        <taxon>Filifactoraceae</taxon>
        <taxon>Peptoanaerobacter</taxon>
    </lineage>
</organism>